<dbReference type="Pfam" id="PF00069">
    <property type="entry name" value="Pkinase"/>
    <property type="match status" value="1"/>
</dbReference>
<dbReference type="SMART" id="SM00248">
    <property type="entry name" value="ANK"/>
    <property type="match status" value="5"/>
</dbReference>
<dbReference type="PhylomeDB" id="A0A0G4EKK9"/>
<keyword evidence="2" id="KW-0808">Transferase</keyword>
<dbReference type="EMBL" id="CDMY01000249">
    <property type="protein sequence ID" value="CEL96958.1"/>
    <property type="molecule type" value="Genomic_DNA"/>
</dbReference>
<evidence type="ECO:0000256" key="4">
    <source>
        <dbReference type="ARBA" id="ARBA00022777"/>
    </source>
</evidence>
<dbReference type="SUPFAM" id="SSF48403">
    <property type="entry name" value="Ankyrin repeat"/>
    <property type="match status" value="1"/>
</dbReference>
<organism evidence="8 9">
    <name type="scientific">Vitrella brassicaformis (strain CCMP3155)</name>
    <dbReference type="NCBI Taxonomy" id="1169540"/>
    <lineage>
        <taxon>Eukaryota</taxon>
        <taxon>Sar</taxon>
        <taxon>Alveolata</taxon>
        <taxon>Colpodellida</taxon>
        <taxon>Vitrellaceae</taxon>
        <taxon>Vitrella</taxon>
    </lineage>
</organism>
<dbReference type="InterPro" id="IPR051681">
    <property type="entry name" value="Ser/Thr_Kinases-Pseudokinases"/>
</dbReference>
<dbReference type="InterPro" id="IPR008271">
    <property type="entry name" value="Ser/Thr_kinase_AS"/>
</dbReference>
<evidence type="ECO:0000256" key="3">
    <source>
        <dbReference type="ARBA" id="ARBA00022741"/>
    </source>
</evidence>
<dbReference type="InterPro" id="IPR017441">
    <property type="entry name" value="Protein_kinase_ATP_BS"/>
</dbReference>
<feature type="domain" description="Protein kinase" evidence="7">
    <location>
        <begin position="19"/>
        <end position="290"/>
    </location>
</feature>
<dbReference type="OMA" id="RNNCKIM"/>
<dbReference type="PROSITE" id="PS00107">
    <property type="entry name" value="PROTEIN_KINASE_ATP"/>
    <property type="match status" value="1"/>
</dbReference>
<dbReference type="Gene3D" id="3.30.200.20">
    <property type="entry name" value="Phosphorylase Kinase, domain 1"/>
    <property type="match status" value="1"/>
</dbReference>
<dbReference type="SUPFAM" id="SSF56112">
    <property type="entry name" value="Protein kinase-like (PK-like)"/>
    <property type="match status" value="1"/>
</dbReference>
<keyword evidence="5 6" id="KW-0067">ATP-binding</keyword>
<dbReference type="STRING" id="1169540.A0A0G4EKK9"/>
<comment type="similarity">
    <text evidence="1">Belongs to the protein kinase superfamily. TKL Ser/Thr protein kinase family.</text>
</comment>
<keyword evidence="9" id="KW-1185">Reference proteome</keyword>
<feature type="binding site" evidence="6">
    <location>
        <position position="46"/>
    </location>
    <ligand>
        <name>ATP</name>
        <dbReference type="ChEBI" id="CHEBI:30616"/>
    </ligand>
</feature>
<dbReference type="InterPro" id="IPR036770">
    <property type="entry name" value="Ankyrin_rpt-contain_sf"/>
</dbReference>
<dbReference type="SMART" id="SM00220">
    <property type="entry name" value="S_TKc"/>
    <property type="match status" value="1"/>
</dbReference>
<dbReference type="Pfam" id="PF12796">
    <property type="entry name" value="Ank_2"/>
    <property type="match status" value="2"/>
</dbReference>
<evidence type="ECO:0000256" key="5">
    <source>
        <dbReference type="ARBA" id="ARBA00022840"/>
    </source>
</evidence>
<dbReference type="InParanoid" id="A0A0G4EKK9"/>
<dbReference type="AlphaFoldDB" id="A0A0G4EKK9"/>
<dbReference type="InterPro" id="IPR011009">
    <property type="entry name" value="Kinase-like_dom_sf"/>
</dbReference>
<dbReference type="GO" id="GO:0004674">
    <property type="term" value="F:protein serine/threonine kinase activity"/>
    <property type="evidence" value="ECO:0007669"/>
    <property type="project" value="TreeGrafter"/>
</dbReference>
<gene>
    <name evidence="8" type="ORF">Vbra_3951</name>
</gene>
<evidence type="ECO:0000313" key="8">
    <source>
        <dbReference type="EMBL" id="CEL96958.1"/>
    </source>
</evidence>
<dbReference type="Gene3D" id="1.25.40.20">
    <property type="entry name" value="Ankyrin repeat-containing domain"/>
    <property type="match status" value="1"/>
</dbReference>
<proteinExistence type="inferred from homology"/>
<protein>
    <recommendedName>
        <fullName evidence="7">Protein kinase domain-containing protein</fullName>
    </recommendedName>
</protein>
<dbReference type="PROSITE" id="PS50011">
    <property type="entry name" value="PROTEIN_KINASE_DOM"/>
    <property type="match status" value="1"/>
</dbReference>
<dbReference type="PANTHER" id="PTHR44329:SF288">
    <property type="entry name" value="MITOGEN-ACTIVATED PROTEIN KINASE KINASE KINASE 20"/>
    <property type="match status" value="1"/>
</dbReference>
<name>A0A0G4EKK9_VITBC</name>
<dbReference type="OrthoDB" id="539213at2759"/>
<evidence type="ECO:0000259" key="7">
    <source>
        <dbReference type="PROSITE" id="PS50011"/>
    </source>
</evidence>
<dbReference type="InterPro" id="IPR000719">
    <property type="entry name" value="Prot_kinase_dom"/>
</dbReference>
<dbReference type="PANTHER" id="PTHR44329">
    <property type="entry name" value="SERINE/THREONINE-PROTEIN KINASE TNNI3K-RELATED"/>
    <property type="match status" value="1"/>
</dbReference>
<sequence length="516" mass="58057">MAESTAEFRRIDFEKLNLKEKEDALGAGSSGIVRAGEYNGHPVAIKYPSPQILMHYKNKLYELYDEVMKEVSAMVGADHSNLAKVYGVCLAKGDAAKKYGVMIVMELCSGGSLRTFLEKMQPTPEMPLPESQRNQLIRHICKAVNYLHTVKGIIHRDLKPENVLLSEMHDAKVTDFGRARQQESLGTEYYTAPEAFRQRTEAGDISYESDIWSLGGIISEILGGPMPFQEYSKFQIHDLVERQKKKPFVPDFPFAPHAKAVIEKCFEYNLKKRPSALEILDLLKIPYEIVSPAQEPSIKTPPSSPQPQIKYTDIFDAVKDGNEQSAKMLIEKEGKDILDKRDDSSFKYTPFHRAALKGHVGIMLVMYESKPDVLQQTDEDGSNALHWAAEFGHFAVVNKLMEWDSKLIDARTKYGMTPFMHAAQHGYVDVMKAVYAKGGENLLTQKNNFRWTALHGAAFYGHSAAVSQLLEWGGGALLDIKNNKGETPWDLVENKPDIREIMEKYNPACGPCCVIM</sequence>
<evidence type="ECO:0000256" key="6">
    <source>
        <dbReference type="PROSITE-ProRule" id="PRU10141"/>
    </source>
</evidence>
<dbReference type="PROSITE" id="PS00108">
    <property type="entry name" value="PROTEIN_KINASE_ST"/>
    <property type="match status" value="1"/>
</dbReference>
<keyword evidence="4" id="KW-0418">Kinase</keyword>
<dbReference type="GO" id="GO:0005524">
    <property type="term" value="F:ATP binding"/>
    <property type="evidence" value="ECO:0007669"/>
    <property type="project" value="UniProtKB-UniRule"/>
</dbReference>
<evidence type="ECO:0000256" key="1">
    <source>
        <dbReference type="ARBA" id="ARBA00005843"/>
    </source>
</evidence>
<evidence type="ECO:0000313" key="9">
    <source>
        <dbReference type="Proteomes" id="UP000041254"/>
    </source>
</evidence>
<keyword evidence="3 6" id="KW-0547">Nucleotide-binding</keyword>
<evidence type="ECO:0000256" key="2">
    <source>
        <dbReference type="ARBA" id="ARBA00022679"/>
    </source>
</evidence>
<dbReference type="InterPro" id="IPR002110">
    <property type="entry name" value="Ankyrin_rpt"/>
</dbReference>
<dbReference type="Gene3D" id="1.10.510.10">
    <property type="entry name" value="Transferase(Phosphotransferase) domain 1"/>
    <property type="match status" value="1"/>
</dbReference>
<reference evidence="8 9" key="1">
    <citation type="submission" date="2014-11" db="EMBL/GenBank/DDBJ databases">
        <authorList>
            <person name="Zhu J."/>
            <person name="Qi W."/>
            <person name="Song R."/>
        </authorList>
    </citation>
    <scope>NUCLEOTIDE SEQUENCE [LARGE SCALE GENOMIC DNA]</scope>
</reference>
<accession>A0A0G4EKK9</accession>
<dbReference type="Proteomes" id="UP000041254">
    <property type="component" value="Unassembled WGS sequence"/>
</dbReference>
<dbReference type="VEuPathDB" id="CryptoDB:Vbra_3951"/>